<proteinExistence type="predicted"/>
<accession>A0A0A9BSI4</accession>
<organism evidence="1">
    <name type="scientific">Arundo donax</name>
    <name type="common">Giant reed</name>
    <name type="synonym">Donax arundinaceus</name>
    <dbReference type="NCBI Taxonomy" id="35708"/>
    <lineage>
        <taxon>Eukaryota</taxon>
        <taxon>Viridiplantae</taxon>
        <taxon>Streptophyta</taxon>
        <taxon>Embryophyta</taxon>
        <taxon>Tracheophyta</taxon>
        <taxon>Spermatophyta</taxon>
        <taxon>Magnoliopsida</taxon>
        <taxon>Liliopsida</taxon>
        <taxon>Poales</taxon>
        <taxon>Poaceae</taxon>
        <taxon>PACMAD clade</taxon>
        <taxon>Arundinoideae</taxon>
        <taxon>Arundineae</taxon>
        <taxon>Arundo</taxon>
    </lineage>
</organism>
<dbReference type="EMBL" id="GBRH01231609">
    <property type="protein sequence ID" value="JAD66286.1"/>
    <property type="molecule type" value="Transcribed_RNA"/>
</dbReference>
<reference evidence="1" key="1">
    <citation type="submission" date="2014-09" db="EMBL/GenBank/DDBJ databases">
        <authorList>
            <person name="Magalhaes I.L.F."/>
            <person name="Oliveira U."/>
            <person name="Santos F.R."/>
            <person name="Vidigal T.H.D.A."/>
            <person name="Brescovit A.D."/>
            <person name="Santos A.J."/>
        </authorList>
    </citation>
    <scope>NUCLEOTIDE SEQUENCE</scope>
    <source>
        <tissue evidence="1">Shoot tissue taken approximately 20 cm above the soil surface</tissue>
    </source>
</reference>
<reference evidence="1" key="2">
    <citation type="journal article" date="2015" name="Data Brief">
        <title>Shoot transcriptome of the giant reed, Arundo donax.</title>
        <authorList>
            <person name="Barrero R.A."/>
            <person name="Guerrero F.D."/>
            <person name="Moolhuijzen P."/>
            <person name="Goolsby J.A."/>
            <person name="Tidwell J."/>
            <person name="Bellgard S.E."/>
            <person name="Bellgard M.I."/>
        </authorList>
    </citation>
    <scope>NUCLEOTIDE SEQUENCE</scope>
    <source>
        <tissue evidence="1">Shoot tissue taken approximately 20 cm above the soil surface</tissue>
    </source>
</reference>
<protein>
    <submittedName>
        <fullName evidence="1">Uncharacterized protein</fullName>
    </submittedName>
</protein>
<dbReference type="AlphaFoldDB" id="A0A0A9BSI4"/>
<name>A0A0A9BSI4_ARUDO</name>
<sequence>MASSPHTPLGPFLPCALPVDALPACTSWSSLASLKSFMGLIFQPARPPRFPP</sequence>
<evidence type="ECO:0000313" key="1">
    <source>
        <dbReference type="EMBL" id="JAD66286.1"/>
    </source>
</evidence>